<protein>
    <recommendedName>
        <fullName evidence="6">Reverse transcriptase zinc-binding domain-containing protein</fullName>
    </recommendedName>
</protein>
<dbReference type="Proteomes" id="UP000813463">
    <property type="component" value="Chromosome 4"/>
</dbReference>
<dbReference type="Pfam" id="PF13966">
    <property type="entry name" value="zf-RVT"/>
    <property type="match status" value="1"/>
</dbReference>
<dbReference type="PANTHER" id="PTHR47074:SF21">
    <property type="entry name" value="RNASE H TYPE-1 DOMAIN-CONTAINING PROTEIN"/>
    <property type="match status" value="1"/>
</dbReference>
<dbReference type="InterPro" id="IPR002156">
    <property type="entry name" value="RNaseH_domain"/>
</dbReference>
<evidence type="ECO:0000313" key="4">
    <source>
        <dbReference type="Proteomes" id="UP000813463"/>
    </source>
</evidence>
<dbReference type="InterPro" id="IPR026960">
    <property type="entry name" value="RVT-Znf"/>
</dbReference>
<reference evidence="4" key="1">
    <citation type="journal article" date="2021" name="Nat. Commun.">
        <title>Genomic analyses provide insights into spinach domestication and the genetic basis of agronomic traits.</title>
        <authorList>
            <person name="Cai X."/>
            <person name="Sun X."/>
            <person name="Xu C."/>
            <person name="Sun H."/>
            <person name="Wang X."/>
            <person name="Ge C."/>
            <person name="Zhang Z."/>
            <person name="Wang Q."/>
            <person name="Fei Z."/>
            <person name="Jiao C."/>
            <person name="Wang Q."/>
        </authorList>
    </citation>
    <scope>NUCLEOTIDE SEQUENCE [LARGE SCALE GENOMIC DNA]</scope>
    <source>
        <strain evidence="4">cv. Varoflay</strain>
    </source>
</reference>
<reference evidence="5" key="2">
    <citation type="submission" date="2025-08" db="UniProtKB">
        <authorList>
            <consortium name="RefSeq"/>
        </authorList>
    </citation>
    <scope>IDENTIFICATION</scope>
    <source>
        <tissue evidence="5">Leaf</tissue>
    </source>
</reference>
<feature type="transmembrane region" description="Helical" evidence="1">
    <location>
        <begin position="252"/>
        <end position="271"/>
    </location>
</feature>
<keyword evidence="1" id="KW-0472">Membrane</keyword>
<feature type="domain" description="RNase H type-1" evidence="2">
    <location>
        <begin position="165"/>
        <end position="260"/>
    </location>
</feature>
<sequence length="277" mass="32186">MEASPKVRHFFWHLCTETLPVRILLKVRHMVENSRCPWCNTEEETVGHAIFYCISVNELWEECGCLPMKEWREARSMCNLVESWEKVEAKMRQRGCFLAWCIWGERNQKVLEDKFTPNAIIIERVNRLVEEHDKYTARIYNAARPKVGRSPKCWKAPPVGIIKLNVDASLTHEGWIGLGVVAQDHEGRVIFAATRRTRAHWPPKIAEEKSLAMEIRLGRRYRIQNAILESDSQVLINRLSKGAIYFSDLDSVLGDILSIMFVLILLFGLMYEERAIM</sequence>
<evidence type="ECO:0008006" key="6">
    <source>
        <dbReference type="Google" id="ProtNLM"/>
    </source>
</evidence>
<keyword evidence="1" id="KW-1133">Transmembrane helix</keyword>
<name>A0ABM3RQ25_SPIOL</name>
<organism evidence="4 5">
    <name type="scientific">Spinacia oleracea</name>
    <name type="common">Spinach</name>
    <dbReference type="NCBI Taxonomy" id="3562"/>
    <lineage>
        <taxon>Eukaryota</taxon>
        <taxon>Viridiplantae</taxon>
        <taxon>Streptophyta</taxon>
        <taxon>Embryophyta</taxon>
        <taxon>Tracheophyta</taxon>
        <taxon>Spermatophyta</taxon>
        <taxon>Magnoliopsida</taxon>
        <taxon>eudicotyledons</taxon>
        <taxon>Gunneridae</taxon>
        <taxon>Pentapetalae</taxon>
        <taxon>Caryophyllales</taxon>
        <taxon>Chenopodiaceae</taxon>
        <taxon>Chenopodioideae</taxon>
        <taxon>Anserineae</taxon>
        <taxon>Spinacia</taxon>
    </lineage>
</organism>
<evidence type="ECO:0000256" key="1">
    <source>
        <dbReference type="SAM" id="Phobius"/>
    </source>
</evidence>
<dbReference type="Pfam" id="PF13456">
    <property type="entry name" value="RVT_3"/>
    <property type="match status" value="1"/>
</dbReference>
<keyword evidence="1" id="KW-0812">Transmembrane</keyword>
<dbReference type="GeneID" id="130471545"/>
<proteinExistence type="predicted"/>
<evidence type="ECO:0000313" key="5">
    <source>
        <dbReference type="RefSeq" id="XP_056697720.1"/>
    </source>
</evidence>
<evidence type="ECO:0000259" key="2">
    <source>
        <dbReference type="Pfam" id="PF13456"/>
    </source>
</evidence>
<dbReference type="PANTHER" id="PTHR47074">
    <property type="entry name" value="BNAC02G40300D PROTEIN"/>
    <property type="match status" value="1"/>
</dbReference>
<feature type="domain" description="Reverse transcriptase zinc-binding" evidence="3">
    <location>
        <begin position="3"/>
        <end position="60"/>
    </location>
</feature>
<dbReference type="InterPro" id="IPR052929">
    <property type="entry name" value="RNase_H-like_EbsB-rel"/>
</dbReference>
<accession>A0ABM3RQ25</accession>
<dbReference type="RefSeq" id="XP_056697720.1">
    <property type="nucleotide sequence ID" value="XM_056841742.1"/>
</dbReference>
<evidence type="ECO:0000259" key="3">
    <source>
        <dbReference type="Pfam" id="PF13966"/>
    </source>
</evidence>
<gene>
    <name evidence="5" type="primary">LOC130471545</name>
</gene>
<keyword evidence="4" id="KW-1185">Reference proteome</keyword>